<evidence type="ECO:0000313" key="6">
    <source>
        <dbReference type="EMBL" id="SHO52898.1"/>
    </source>
</evidence>
<evidence type="ECO:0000256" key="3">
    <source>
        <dbReference type="ARBA" id="ARBA00022777"/>
    </source>
</evidence>
<keyword evidence="7" id="KW-1185">Reference proteome</keyword>
<dbReference type="EMBL" id="FRFD01000012">
    <property type="protein sequence ID" value="SHO52898.1"/>
    <property type="molecule type" value="Genomic_DNA"/>
</dbReference>
<keyword evidence="4" id="KW-0902">Two-component regulatory system</keyword>
<evidence type="ECO:0000313" key="7">
    <source>
        <dbReference type="Proteomes" id="UP000184612"/>
    </source>
</evidence>
<dbReference type="GO" id="GO:0000160">
    <property type="term" value="P:phosphorelay signal transduction system"/>
    <property type="evidence" value="ECO:0007669"/>
    <property type="project" value="UniProtKB-KW"/>
</dbReference>
<dbReference type="GO" id="GO:0004673">
    <property type="term" value="F:protein histidine kinase activity"/>
    <property type="evidence" value="ECO:0007669"/>
    <property type="project" value="UniProtKB-EC"/>
</dbReference>
<dbReference type="InterPro" id="IPR036890">
    <property type="entry name" value="HATPase_C_sf"/>
</dbReference>
<dbReference type="Gene3D" id="3.30.565.10">
    <property type="entry name" value="Histidine kinase-like ATPase, C-terminal domain"/>
    <property type="match status" value="1"/>
</dbReference>
<evidence type="ECO:0000256" key="4">
    <source>
        <dbReference type="ARBA" id="ARBA00023012"/>
    </source>
</evidence>
<evidence type="ECO:0000256" key="2">
    <source>
        <dbReference type="ARBA" id="ARBA00012438"/>
    </source>
</evidence>
<dbReference type="AlphaFoldDB" id="A0A1M7YK36"/>
<dbReference type="STRING" id="1121345.SAMN02745217_03852"/>
<dbReference type="InterPro" id="IPR004358">
    <property type="entry name" value="Sig_transdc_His_kin-like_C"/>
</dbReference>
<keyword evidence="3 6" id="KW-0808">Transferase</keyword>
<dbReference type="Pfam" id="PF02518">
    <property type="entry name" value="HATPase_c"/>
    <property type="match status" value="1"/>
</dbReference>
<dbReference type="InterPro" id="IPR003594">
    <property type="entry name" value="HATPase_dom"/>
</dbReference>
<keyword evidence="3 6" id="KW-0418">Kinase</keyword>
<sequence length="185" mass="20756">MMTEISLNILDIAQNSVNAHATLIEILVDINQGTDFLTVKINDNGCGMTSEQAIKAQDPFYTTRTTRKVGLGIPFFKQASLNCGGEFHLDSAPGIGTKIKATFKLTHIDRMPLGDMTSTMYSLITFYPDIDFLYTYKVNKNFFVLDTKELRGILHDVPLNDPEVSSFVKDFLKENHAELNGDTYF</sequence>
<evidence type="ECO:0000256" key="1">
    <source>
        <dbReference type="ARBA" id="ARBA00000085"/>
    </source>
</evidence>
<evidence type="ECO:0000259" key="5">
    <source>
        <dbReference type="PROSITE" id="PS50109"/>
    </source>
</evidence>
<organism evidence="6 7">
    <name type="scientific">Anaerocolumna xylanovorans DSM 12503</name>
    <dbReference type="NCBI Taxonomy" id="1121345"/>
    <lineage>
        <taxon>Bacteria</taxon>
        <taxon>Bacillati</taxon>
        <taxon>Bacillota</taxon>
        <taxon>Clostridia</taxon>
        <taxon>Lachnospirales</taxon>
        <taxon>Lachnospiraceae</taxon>
        <taxon>Anaerocolumna</taxon>
    </lineage>
</organism>
<dbReference type="InterPro" id="IPR005467">
    <property type="entry name" value="His_kinase_dom"/>
</dbReference>
<dbReference type="SUPFAM" id="SSF55874">
    <property type="entry name" value="ATPase domain of HSP90 chaperone/DNA topoisomerase II/histidine kinase"/>
    <property type="match status" value="1"/>
</dbReference>
<comment type="catalytic activity">
    <reaction evidence="1">
        <text>ATP + protein L-histidine = ADP + protein N-phospho-L-histidine.</text>
        <dbReference type="EC" id="2.7.13.3"/>
    </reaction>
</comment>
<dbReference type="RefSeq" id="WP_073590498.1">
    <property type="nucleotide sequence ID" value="NZ_FRFD01000012.1"/>
</dbReference>
<dbReference type="OrthoDB" id="9797586at2"/>
<dbReference type="Proteomes" id="UP000184612">
    <property type="component" value="Unassembled WGS sequence"/>
</dbReference>
<dbReference type="PRINTS" id="PR00344">
    <property type="entry name" value="BCTRLSENSOR"/>
</dbReference>
<dbReference type="EC" id="2.7.13.3" evidence="2"/>
<accession>A0A1M7YK36</accession>
<protein>
    <recommendedName>
        <fullName evidence="2">histidine kinase</fullName>
        <ecNumber evidence="2">2.7.13.3</ecNumber>
    </recommendedName>
</protein>
<gene>
    <name evidence="6" type="ORF">SAMN02745217_03852</name>
</gene>
<feature type="domain" description="Histidine kinase" evidence="5">
    <location>
        <begin position="1"/>
        <end position="107"/>
    </location>
</feature>
<reference evidence="6 7" key="1">
    <citation type="submission" date="2016-12" db="EMBL/GenBank/DDBJ databases">
        <authorList>
            <person name="Song W.-J."/>
            <person name="Kurnit D.M."/>
        </authorList>
    </citation>
    <scope>NUCLEOTIDE SEQUENCE [LARGE SCALE GENOMIC DNA]</scope>
    <source>
        <strain evidence="6 7">DSM 12503</strain>
    </source>
</reference>
<dbReference type="CDD" id="cd00075">
    <property type="entry name" value="HATPase"/>
    <property type="match status" value="1"/>
</dbReference>
<name>A0A1M7YK36_9FIRM</name>
<dbReference type="PROSITE" id="PS50109">
    <property type="entry name" value="HIS_KIN"/>
    <property type="match status" value="1"/>
</dbReference>
<proteinExistence type="predicted"/>